<dbReference type="PANTHER" id="PTHR30487">
    <property type="entry name" value="TYPE 4 PREPILIN-LIKE PROTEINS LEADER PEPTIDE-PROCESSING ENZYME"/>
    <property type="match status" value="1"/>
</dbReference>
<evidence type="ECO:0000313" key="4">
    <source>
        <dbReference type="Proteomes" id="UP001206548"/>
    </source>
</evidence>
<evidence type="ECO:0000256" key="1">
    <source>
        <dbReference type="SAM" id="Phobius"/>
    </source>
</evidence>
<keyword evidence="1" id="KW-1133">Transmembrane helix</keyword>
<dbReference type="EMBL" id="JANUXX010000007">
    <property type="protein sequence ID" value="MCS4488579.1"/>
    <property type="molecule type" value="Genomic_DNA"/>
</dbReference>
<dbReference type="PANTHER" id="PTHR30487:SF0">
    <property type="entry name" value="PREPILIN LEADER PEPTIDASE_N-METHYLTRANSFERASE-RELATED"/>
    <property type="match status" value="1"/>
</dbReference>
<proteinExistence type="predicted"/>
<dbReference type="RefSeq" id="WP_259138927.1">
    <property type="nucleotide sequence ID" value="NZ_JANUXX010000007.1"/>
</dbReference>
<keyword evidence="1" id="KW-0472">Membrane</keyword>
<sequence>MNILLYFSLGASIASFLGLVVDRFPEQSIILPASHCNHCQKRLGVCEMIPILSQMYYNSRCKHCQYIIPKRYMVIEAASGVAFVLFGLGYLQLATLLALFMSLTLALYDYDQQEYPVLVWLIFTMLLLPLAHDYTLFIILCLLGILAYLFPLKMGSGDFLYLASLSLISDKVSLLWIIQIGSWLGIIYIIKQKQEKKPIAFVPFLAIGFATILLIQQLNQLF</sequence>
<dbReference type="Pfam" id="PF06750">
    <property type="entry name" value="A24_N_bact"/>
    <property type="match status" value="1"/>
</dbReference>
<feature type="transmembrane region" description="Helical" evidence="1">
    <location>
        <begin position="115"/>
        <end position="131"/>
    </location>
</feature>
<protein>
    <submittedName>
        <fullName evidence="3">Prepilin peptidase</fullName>
    </submittedName>
</protein>
<dbReference type="Proteomes" id="UP001206548">
    <property type="component" value="Unassembled WGS sequence"/>
</dbReference>
<dbReference type="InterPro" id="IPR050882">
    <property type="entry name" value="Prepilin_peptidase/N-MTase"/>
</dbReference>
<feature type="domain" description="Prepilin peptidase A24 N-terminal" evidence="2">
    <location>
        <begin position="9"/>
        <end position="86"/>
    </location>
</feature>
<evidence type="ECO:0000313" key="3">
    <source>
        <dbReference type="EMBL" id="MCS4488579.1"/>
    </source>
</evidence>
<gene>
    <name evidence="3" type="ORF">NXS10_06360</name>
</gene>
<comment type="caution">
    <text evidence="3">The sequence shown here is derived from an EMBL/GenBank/DDBJ whole genome shotgun (WGS) entry which is preliminary data.</text>
</comment>
<dbReference type="InterPro" id="IPR010627">
    <property type="entry name" value="Prepilin_pept_A24_N"/>
</dbReference>
<reference evidence="3 4" key="1">
    <citation type="journal article" date="2023" name="Int. J. Syst. Evol. Microbiol.">
        <title>Streptococcus sciuri sp. nov., Staphylococcus marylandisciuri sp. nov. and Staphylococcus americanisciuri sp. nov., isolated from faeces of eastern grey squirrel (Sciurus carolinensis).</title>
        <authorList>
            <person name="Volokhov D.V."/>
            <person name="Zagorodnyaya T.A."/>
            <person name="Furtak V.A."/>
            <person name="Nattanmai G."/>
            <person name="Randall L."/>
            <person name="Jose S."/>
            <person name="Gao Y."/>
            <person name="Eisenberg T."/>
            <person name="Delmonte P."/>
            <person name="Blom J."/>
            <person name="Mitchell K.K."/>
        </authorList>
    </citation>
    <scope>NUCLEOTIDE SEQUENCE [LARGE SCALE GENOMIC DNA]</scope>
    <source>
        <strain evidence="3 4">SQ9-PEA</strain>
    </source>
</reference>
<feature type="transmembrane region" description="Helical" evidence="1">
    <location>
        <begin position="6"/>
        <end position="24"/>
    </location>
</feature>
<feature type="transmembrane region" description="Helical" evidence="1">
    <location>
        <begin position="80"/>
        <end position="103"/>
    </location>
</feature>
<feature type="transmembrane region" description="Helical" evidence="1">
    <location>
        <begin position="172"/>
        <end position="190"/>
    </location>
</feature>
<feature type="transmembrane region" description="Helical" evidence="1">
    <location>
        <begin position="199"/>
        <end position="218"/>
    </location>
</feature>
<organism evidence="3 4">
    <name type="scientific">Streptococcus sciuri</name>
    <dbReference type="NCBI Taxonomy" id="2973939"/>
    <lineage>
        <taxon>Bacteria</taxon>
        <taxon>Bacillati</taxon>
        <taxon>Bacillota</taxon>
        <taxon>Bacilli</taxon>
        <taxon>Lactobacillales</taxon>
        <taxon>Streptococcaceae</taxon>
        <taxon>Streptococcus</taxon>
    </lineage>
</organism>
<accession>A0ABT2F833</accession>
<keyword evidence="1" id="KW-0812">Transmembrane</keyword>
<name>A0ABT2F833_9STRE</name>
<keyword evidence="4" id="KW-1185">Reference proteome</keyword>
<evidence type="ECO:0000259" key="2">
    <source>
        <dbReference type="Pfam" id="PF06750"/>
    </source>
</evidence>
<feature type="transmembrane region" description="Helical" evidence="1">
    <location>
        <begin position="136"/>
        <end position="152"/>
    </location>
</feature>